<dbReference type="PROSITE" id="PS51472">
    <property type="entry name" value="RRM_NUP35"/>
    <property type="match status" value="1"/>
</dbReference>
<evidence type="ECO:0000256" key="9">
    <source>
        <dbReference type="PROSITE-ProRule" id="PRU00804"/>
    </source>
</evidence>
<feature type="domain" description="RRM Nup35-type" evidence="11">
    <location>
        <begin position="186"/>
        <end position="267"/>
    </location>
</feature>
<dbReference type="GO" id="GO:0031965">
    <property type="term" value="C:nuclear membrane"/>
    <property type="evidence" value="ECO:0007669"/>
    <property type="project" value="InterPro"/>
</dbReference>
<dbReference type="GO" id="GO:0006999">
    <property type="term" value="P:nuclear pore organization"/>
    <property type="evidence" value="ECO:0007669"/>
    <property type="project" value="TreeGrafter"/>
</dbReference>
<dbReference type="InterPro" id="IPR017389">
    <property type="entry name" value="Nucleoporin_NUP53"/>
</dbReference>
<dbReference type="FunFam" id="3.30.70.330:FF:000095">
    <property type="entry name" value="Putative Nucleoporin NUP53"/>
    <property type="match status" value="1"/>
</dbReference>
<gene>
    <name evidence="12" type="ORF">M569_05113</name>
</gene>
<dbReference type="EMBL" id="AUSU01002028">
    <property type="protein sequence ID" value="EPS69650.1"/>
    <property type="molecule type" value="Genomic_DNA"/>
</dbReference>
<feature type="region of interest" description="Disordered" evidence="10">
    <location>
        <begin position="1"/>
        <end position="44"/>
    </location>
</feature>
<evidence type="ECO:0000256" key="7">
    <source>
        <dbReference type="ARBA" id="ARBA00023132"/>
    </source>
</evidence>
<proteinExistence type="inferred from homology"/>
<keyword evidence="13" id="KW-1185">Reference proteome</keyword>
<comment type="subcellular location">
    <subcellularLocation>
        <location evidence="1">Nucleus</location>
        <location evidence="1">Nuclear pore complex</location>
    </subcellularLocation>
</comment>
<feature type="region of interest" description="Disordered" evidence="10">
    <location>
        <begin position="78"/>
        <end position="154"/>
    </location>
</feature>
<keyword evidence="8 9" id="KW-0539">Nucleus</keyword>
<evidence type="ECO:0000256" key="3">
    <source>
        <dbReference type="ARBA" id="ARBA00022448"/>
    </source>
</evidence>
<dbReference type="GO" id="GO:0044615">
    <property type="term" value="C:nuclear pore nuclear basket"/>
    <property type="evidence" value="ECO:0007669"/>
    <property type="project" value="TreeGrafter"/>
</dbReference>
<dbReference type="Proteomes" id="UP000015453">
    <property type="component" value="Unassembled WGS sequence"/>
</dbReference>
<evidence type="ECO:0000256" key="6">
    <source>
        <dbReference type="ARBA" id="ARBA00023010"/>
    </source>
</evidence>
<dbReference type="CDD" id="cd12441">
    <property type="entry name" value="RRM_Nup53_like"/>
    <property type="match status" value="1"/>
</dbReference>
<organism evidence="12 13">
    <name type="scientific">Genlisea aurea</name>
    <dbReference type="NCBI Taxonomy" id="192259"/>
    <lineage>
        <taxon>Eukaryota</taxon>
        <taxon>Viridiplantae</taxon>
        <taxon>Streptophyta</taxon>
        <taxon>Embryophyta</taxon>
        <taxon>Tracheophyta</taxon>
        <taxon>Spermatophyta</taxon>
        <taxon>Magnoliopsida</taxon>
        <taxon>eudicotyledons</taxon>
        <taxon>Gunneridae</taxon>
        <taxon>Pentapetalae</taxon>
        <taxon>asterids</taxon>
        <taxon>lamiids</taxon>
        <taxon>Lamiales</taxon>
        <taxon>Lentibulariaceae</taxon>
        <taxon>Genlisea</taxon>
    </lineage>
</organism>
<dbReference type="InterPro" id="IPR035979">
    <property type="entry name" value="RBD_domain_sf"/>
</dbReference>
<keyword evidence="6" id="KW-0811">Translocation</keyword>
<dbReference type="AlphaFoldDB" id="S8CS66"/>
<feature type="compositionally biased region" description="Polar residues" evidence="10">
    <location>
        <begin position="102"/>
        <end position="141"/>
    </location>
</feature>
<feature type="non-terminal residue" evidence="12">
    <location>
        <position position="1"/>
    </location>
</feature>
<dbReference type="GO" id="GO:0044613">
    <property type="term" value="C:nuclear pore central transport channel"/>
    <property type="evidence" value="ECO:0007669"/>
    <property type="project" value="TreeGrafter"/>
</dbReference>
<dbReference type="GO" id="GO:0006607">
    <property type="term" value="P:NLS-bearing protein import into nucleus"/>
    <property type="evidence" value="ECO:0007669"/>
    <property type="project" value="TreeGrafter"/>
</dbReference>
<evidence type="ECO:0000256" key="2">
    <source>
        <dbReference type="ARBA" id="ARBA00009454"/>
    </source>
</evidence>
<name>S8CS66_9LAMI</name>
<accession>S8CS66</accession>
<evidence type="ECO:0000259" key="11">
    <source>
        <dbReference type="PROSITE" id="PS51472"/>
    </source>
</evidence>
<dbReference type="PIRSF" id="PIRSF038119">
    <property type="entry name" value="Nucleoporin_NUP53"/>
    <property type="match status" value="1"/>
</dbReference>
<keyword evidence="7 9" id="KW-0906">Nuclear pore complex</keyword>
<comment type="caution">
    <text evidence="12">The sequence shown here is derived from an EMBL/GenBank/DDBJ whole genome shotgun (WGS) entry which is preliminary data.</text>
</comment>
<reference evidence="12 13" key="1">
    <citation type="journal article" date="2013" name="BMC Genomics">
        <title>The miniature genome of a carnivorous plant Genlisea aurea contains a low number of genes and short non-coding sequences.</title>
        <authorList>
            <person name="Leushkin E.V."/>
            <person name="Sutormin R.A."/>
            <person name="Nabieva E.R."/>
            <person name="Penin A.A."/>
            <person name="Kondrashov A.S."/>
            <person name="Logacheva M.D."/>
        </authorList>
    </citation>
    <scope>NUCLEOTIDE SEQUENCE [LARGE SCALE GENOMIC DNA]</scope>
</reference>
<keyword evidence="4 9" id="KW-0509">mRNA transport</keyword>
<dbReference type="OrthoDB" id="1733656at2759"/>
<feature type="compositionally biased region" description="Polar residues" evidence="10">
    <location>
        <begin position="11"/>
        <end position="23"/>
    </location>
</feature>
<evidence type="ECO:0000313" key="12">
    <source>
        <dbReference type="EMBL" id="EPS69650.1"/>
    </source>
</evidence>
<dbReference type="Gene3D" id="3.30.70.330">
    <property type="match status" value="1"/>
</dbReference>
<dbReference type="GO" id="GO:0005543">
    <property type="term" value="F:phospholipid binding"/>
    <property type="evidence" value="ECO:0007669"/>
    <property type="project" value="TreeGrafter"/>
</dbReference>
<dbReference type="SUPFAM" id="SSF54928">
    <property type="entry name" value="RNA-binding domain, RBD"/>
    <property type="match status" value="1"/>
</dbReference>
<dbReference type="Pfam" id="PF05172">
    <property type="entry name" value="RRM_Nup35"/>
    <property type="match status" value="1"/>
</dbReference>
<dbReference type="GO" id="GO:0017056">
    <property type="term" value="F:structural constituent of nuclear pore"/>
    <property type="evidence" value="ECO:0007669"/>
    <property type="project" value="InterPro"/>
</dbReference>
<keyword evidence="3 9" id="KW-0813">Transport</keyword>
<dbReference type="PANTHER" id="PTHR21527:SF6">
    <property type="entry name" value="NUCLEOPORIN NUP35"/>
    <property type="match status" value="1"/>
</dbReference>
<dbReference type="GO" id="GO:0051028">
    <property type="term" value="P:mRNA transport"/>
    <property type="evidence" value="ECO:0007669"/>
    <property type="project" value="UniProtKB-UniRule"/>
</dbReference>
<evidence type="ECO:0000256" key="5">
    <source>
        <dbReference type="ARBA" id="ARBA00022927"/>
    </source>
</evidence>
<dbReference type="InterPro" id="IPR012677">
    <property type="entry name" value="Nucleotide-bd_a/b_plait_sf"/>
</dbReference>
<dbReference type="InterPro" id="IPR007846">
    <property type="entry name" value="RRM_NUP35_dom"/>
</dbReference>
<evidence type="ECO:0000256" key="1">
    <source>
        <dbReference type="ARBA" id="ARBA00004567"/>
    </source>
</evidence>
<evidence type="ECO:0000256" key="4">
    <source>
        <dbReference type="ARBA" id="ARBA00022816"/>
    </source>
</evidence>
<evidence type="ECO:0000256" key="10">
    <source>
        <dbReference type="SAM" id="MobiDB-lite"/>
    </source>
</evidence>
<dbReference type="PANTHER" id="PTHR21527">
    <property type="entry name" value="NUCLEOPORIN NUP35"/>
    <property type="match status" value="1"/>
</dbReference>
<protein>
    <recommendedName>
        <fullName evidence="11">RRM Nup35-type domain-containing protein</fullName>
    </recommendedName>
</protein>
<keyword evidence="5" id="KW-0653">Protein transport</keyword>
<evidence type="ECO:0000313" key="13">
    <source>
        <dbReference type="Proteomes" id="UP000015453"/>
    </source>
</evidence>
<comment type="similarity">
    <text evidence="2">Belongs to the Nup35 family.</text>
</comment>
<sequence>YKDRKKCPDMNRTTPKSGRQSLFYQDLASPIPSRRSGGKFSTPGQAAAVSALWRENFATPDLPPPPVFTLEDKLDVSPEMRDYSASPEVIKSDFSSRHRSTTPKGKSDSASKPLVGQQSPLVNSTWWSPSTATPPKSSGSGEQEDKGKGSPVEGVVQPGALLIVPAPREVARPEVKKSLVPVGGDLDREEWVTVYGFPAGDTNLVLREFEKCGVILDHVAGPGSSNWMHILYKNRWDAQKAMGKNGMELNGVLIIGVKPVDPIQSRALNDRRTNKMAAFMSSSTTSAAAAAAAGGGGGGGFNVSPYTKYLPSSGGSAVRQGSSGTMATPAKSIVSKVMDLMFGV</sequence>
<dbReference type="GO" id="GO:0003676">
    <property type="term" value="F:nucleic acid binding"/>
    <property type="evidence" value="ECO:0007669"/>
    <property type="project" value="InterPro"/>
</dbReference>
<evidence type="ECO:0000256" key="8">
    <source>
        <dbReference type="ARBA" id="ARBA00023242"/>
    </source>
</evidence>